<dbReference type="HOGENOM" id="CLU_2490960_0_0_0"/>
<evidence type="ECO:0000313" key="2">
    <source>
        <dbReference type="Proteomes" id="UP000002366"/>
    </source>
</evidence>
<name>D5ECA3_AMICL</name>
<evidence type="ECO:0000313" key="1">
    <source>
        <dbReference type="EMBL" id="ADE56185.1"/>
    </source>
</evidence>
<gene>
    <name evidence="1" type="ordered locus">Amico_0036</name>
</gene>
<dbReference type="KEGG" id="aco:Amico_0036"/>
<keyword evidence="2" id="KW-1185">Reference proteome</keyword>
<reference evidence="1 2" key="1">
    <citation type="journal article" date="2010" name="Stand. Genomic Sci.">
        <title>Complete genome sequence of Aminobacterium colombiense type strain (ALA-1).</title>
        <authorList>
            <person name="Chertkov O."/>
            <person name="Sikorski J."/>
            <person name="Brambilla E."/>
            <person name="Lapidus A."/>
            <person name="Copeland A."/>
            <person name="Glavina Del Rio T."/>
            <person name="Nolan M."/>
            <person name="Lucas S."/>
            <person name="Tice H."/>
            <person name="Cheng J.F."/>
            <person name="Han C."/>
            <person name="Detter J.C."/>
            <person name="Bruce D."/>
            <person name="Tapia R."/>
            <person name="Goodwin L."/>
            <person name="Pitluck S."/>
            <person name="Liolios K."/>
            <person name="Ivanova N."/>
            <person name="Mavromatis K."/>
            <person name="Ovchinnikova G."/>
            <person name="Pati A."/>
            <person name="Chen A."/>
            <person name="Palaniappan K."/>
            <person name="Land M."/>
            <person name="Hauser L."/>
            <person name="Chang Y.J."/>
            <person name="Jeffries C.D."/>
            <person name="Spring S."/>
            <person name="Rohde M."/>
            <person name="Goker M."/>
            <person name="Bristow J."/>
            <person name="Eisen J.A."/>
            <person name="Markowitz V."/>
            <person name="Hugenholtz P."/>
            <person name="Kyrpides N.C."/>
            <person name="Klenk H.P."/>
        </authorList>
    </citation>
    <scope>NUCLEOTIDE SEQUENCE [LARGE SCALE GENOMIC DNA]</scope>
    <source>
        <strain evidence="2">DSM 12261 / ALA-1</strain>
    </source>
</reference>
<dbReference type="AlphaFoldDB" id="D5ECA3"/>
<dbReference type="RefSeq" id="WP_013047451.1">
    <property type="nucleotide sequence ID" value="NC_014011.1"/>
</dbReference>
<dbReference type="EMBL" id="CP001997">
    <property type="protein sequence ID" value="ADE56185.1"/>
    <property type="molecule type" value="Genomic_DNA"/>
</dbReference>
<proteinExistence type="predicted"/>
<organism evidence="1 2">
    <name type="scientific">Aminobacterium colombiense (strain DSM 12261 / ALA-1)</name>
    <dbReference type="NCBI Taxonomy" id="572547"/>
    <lineage>
        <taxon>Bacteria</taxon>
        <taxon>Thermotogati</taxon>
        <taxon>Synergistota</taxon>
        <taxon>Synergistia</taxon>
        <taxon>Synergistales</taxon>
        <taxon>Aminobacteriaceae</taxon>
        <taxon>Aminobacterium</taxon>
    </lineage>
</organism>
<protein>
    <submittedName>
        <fullName evidence="1">Uncharacterized protein</fullName>
    </submittedName>
</protein>
<sequence length="86" mass="10209">MECKWKITATEESPHPHEEWVLIYSIIPSEEEKKGGDKPRIVWQQIGDELTDLAVEYDLPFEVVTEYLKKTEKHVNRYVSLFIMEN</sequence>
<accession>D5ECA3</accession>
<dbReference type="Proteomes" id="UP000002366">
    <property type="component" value="Chromosome"/>
</dbReference>
<dbReference type="STRING" id="572547.Amico_0036"/>
<dbReference type="OrthoDB" id="9899712at2"/>